<gene>
    <name evidence="1" type="ORF">EN45_111080</name>
</gene>
<evidence type="ECO:0000313" key="1">
    <source>
        <dbReference type="EMBL" id="KZN83990.1"/>
    </source>
</evidence>
<dbReference type="AlphaFoldDB" id="A0A162CNB2"/>
<accession>A0A162CNB2</accession>
<dbReference type="EMBL" id="CM002801">
    <property type="protein sequence ID" value="KZN83990.1"/>
    <property type="molecule type" value="Genomic_DNA"/>
</dbReference>
<organism evidence="1">
    <name type="scientific">Penicillium chrysogenum</name>
    <name type="common">Penicillium notatum</name>
    <dbReference type="NCBI Taxonomy" id="5076"/>
    <lineage>
        <taxon>Eukaryota</taxon>
        <taxon>Fungi</taxon>
        <taxon>Dikarya</taxon>
        <taxon>Ascomycota</taxon>
        <taxon>Pezizomycotina</taxon>
        <taxon>Eurotiomycetes</taxon>
        <taxon>Eurotiomycetidae</taxon>
        <taxon>Eurotiales</taxon>
        <taxon>Aspergillaceae</taxon>
        <taxon>Penicillium</taxon>
        <taxon>Penicillium chrysogenum species complex</taxon>
    </lineage>
</organism>
<dbReference type="SUPFAM" id="SSF56524">
    <property type="entry name" value="Oxidoreductase molybdopterin-binding domain"/>
    <property type="match status" value="1"/>
</dbReference>
<sequence length="108" mass="11822">MASITTQTITQPETISFKNAQITVEDIIPTPGEPDIPLPPPSKNPVDILDVDKGTPDNHVPRDPRLIRLTGVHPFNVEPPLTALYKEGFLTSPELFYAVYSFISGALP</sequence>
<dbReference type="Proteomes" id="UP000076449">
    <property type="component" value="Chromosome IV"/>
</dbReference>
<protein>
    <submittedName>
        <fullName evidence="1">Nitrate reductase</fullName>
    </submittedName>
</protein>
<dbReference type="Gene3D" id="3.90.420.10">
    <property type="entry name" value="Oxidoreductase, molybdopterin-binding domain"/>
    <property type="match status" value="1"/>
</dbReference>
<proteinExistence type="predicted"/>
<reference evidence="1" key="1">
    <citation type="journal article" date="2014" name="Genome Announc.">
        <title>Complete sequencing and chromosome-scale genome assembly of the industrial progenitor strain P2niaD18 from the penicillin producer Penicillium chrysogenum.</title>
        <authorList>
            <person name="Specht T."/>
            <person name="Dahlmann T.A."/>
            <person name="Zadra I."/>
            <person name="Kurnsteiner H."/>
            <person name="Kuck U."/>
        </authorList>
    </citation>
    <scope>NUCLEOTIDE SEQUENCE [LARGE SCALE GENOMIC DNA]</scope>
    <source>
        <strain evidence="1">P2niaD18</strain>
    </source>
</reference>
<name>A0A162CNB2_PENCH</name>
<dbReference type="InterPro" id="IPR036374">
    <property type="entry name" value="OxRdtase_Mopterin-bd_sf"/>
</dbReference>